<feature type="domain" description="HAT C-terminal dimerisation" evidence="1">
    <location>
        <begin position="71"/>
        <end position="124"/>
    </location>
</feature>
<sequence length="162" mass="18134">IDPTVARTGSAPWIAPVARAFPNGISEESLESLDTAWRILRNIDLDIRTEATLHEFWGSVLRLRQGDGAPAFPALKEFVSAMLCFPHSSAAVERLFSAGNQLKTKQRNKLATDTVCGLLHIKRMLASSTCYDFNVEKPLLRRMDNWRKDRQDAGEGFTGLHH</sequence>
<protein>
    <recommendedName>
        <fullName evidence="1">HAT C-terminal dimerisation domain-containing protein</fullName>
    </recommendedName>
</protein>
<organism evidence="2">
    <name type="scientific">Ixodes ricinus</name>
    <name type="common">Common tick</name>
    <name type="synonym">Acarus ricinus</name>
    <dbReference type="NCBI Taxonomy" id="34613"/>
    <lineage>
        <taxon>Eukaryota</taxon>
        <taxon>Metazoa</taxon>
        <taxon>Ecdysozoa</taxon>
        <taxon>Arthropoda</taxon>
        <taxon>Chelicerata</taxon>
        <taxon>Arachnida</taxon>
        <taxon>Acari</taxon>
        <taxon>Parasitiformes</taxon>
        <taxon>Ixodida</taxon>
        <taxon>Ixodoidea</taxon>
        <taxon>Ixodidae</taxon>
        <taxon>Ixodinae</taxon>
        <taxon>Ixodes</taxon>
    </lineage>
</organism>
<dbReference type="EMBL" id="GEGO01004042">
    <property type="protein sequence ID" value="JAR91362.1"/>
    <property type="molecule type" value="Transcribed_RNA"/>
</dbReference>
<evidence type="ECO:0000259" key="1">
    <source>
        <dbReference type="Pfam" id="PF05699"/>
    </source>
</evidence>
<proteinExistence type="predicted"/>
<evidence type="ECO:0000313" key="2">
    <source>
        <dbReference type="EMBL" id="JAR91362.1"/>
    </source>
</evidence>
<dbReference type="InterPro" id="IPR008906">
    <property type="entry name" value="HATC_C_dom"/>
</dbReference>
<dbReference type="GO" id="GO:0046983">
    <property type="term" value="F:protein dimerization activity"/>
    <property type="evidence" value="ECO:0007669"/>
    <property type="project" value="InterPro"/>
</dbReference>
<dbReference type="Pfam" id="PF05699">
    <property type="entry name" value="Dimer_Tnp_hAT"/>
    <property type="match status" value="1"/>
</dbReference>
<feature type="non-terminal residue" evidence="2">
    <location>
        <position position="1"/>
    </location>
</feature>
<name>A0A147BLL9_IXORI</name>
<dbReference type="AlphaFoldDB" id="A0A147BLL9"/>
<accession>A0A147BLL9</accession>
<reference evidence="2" key="1">
    <citation type="journal article" date="2018" name="PLoS Negl. Trop. Dis.">
        <title>Sialome diversity of ticks revealed by RNAseq of single tick salivary glands.</title>
        <authorList>
            <person name="Perner J."/>
            <person name="Kropackova S."/>
            <person name="Kopacek P."/>
            <person name="Ribeiro J.M."/>
        </authorList>
    </citation>
    <scope>NUCLEOTIDE SEQUENCE</scope>
    <source>
        <strain evidence="2">Siblings of single egg batch collected in Ceske Budejovice</strain>
        <tissue evidence="2">Salivary glands</tissue>
    </source>
</reference>
<dbReference type="InterPro" id="IPR012337">
    <property type="entry name" value="RNaseH-like_sf"/>
</dbReference>
<dbReference type="SUPFAM" id="SSF53098">
    <property type="entry name" value="Ribonuclease H-like"/>
    <property type="match status" value="1"/>
</dbReference>